<accession>A0A383BVY2</accession>
<dbReference type="EMBL" id="UINC01203916">
    <property type="protein sequence ID" value="SVE24396.1"/>
    <property type="molecule type" value="Genomic_DNA"/>
</dbReference>
<feature type="non-terminal residue" evidence="1">
    <location>
        <position position="1"/>
    </location>
</feature>
<protein>
    <recommendedName>
        <fullName evidence="2">Enoyl-CoA hydratase</fullName>
    </recommendedName>
</protein>
<dbReference type="InterPro" id="IPR029045">
    <property type="entry name" value="ClpP/crotonase-like_dom_sf"/>
</dbReference>
<dbReference type="SUPFAM" id="SSF52096">
    <property type="entry name" value="ClpP/crotonase"/>
    <property type="match status" value="1"/>
</dbReference>
<reference evidence="1" key="1">
    <citation type="submission" date="2018-05" db="EMBL/GenBank/DDBJ databases">
        <authorList>
            <person name="Lanie J.A."/>
            <person name="Ng W.-L."/>
            <person name="Kazmierczak K.M."/>
            <person name="Andrzejewski T.M."/>
            <person name="Davidsen T.M."/>
            <person name="Wayne K.J."/>
            <person name="Tettelin H."/>
            <person name="Glass J.I."/>
            <person name="Rusch D."/>
            <person name="Podicherti R."/>
            <person name="Tsui H.-C.T."/>
            <person name="Winkler M.E."/>
        </authorList>
    </citation>
    <scope>NUCLEOTIDE SEQUENCE</scope>
</reference>
<proteinExistence type="predicted"/>
<dbReference type="InterPro" id="IPR014748">
    <property type="entry name" value="Enoyl-CoA_hydra_C"/>
</dbReference>
<evidence type="ECO:0000313" key="1">
    <source>
        <dbReference type="EMBL" id="SVE24396.1"/>
    </source>
</evidence>
<gene>
    <name evidence="1" type="ORF">METZ01_LOCUS477250</name>
</gene>
<evidence type="ECO:0008006" key="2">
    <source>
        <dbReference type="Google" id="ProtNLM"/>
    </source>
</evidence>
<dbReference type="Gene3D" id="1.10.12.10">
    <property type="entry name" value="Lyase 2-enoyl-coa Hydratase, Chain A, domain 2"/>
    <property type="match status" value="1"/>
</dbReference>
<sequence>LFDNSIHVISRSEKQLIECLLDIKNQVKKCGPNAIAKTKEIISENYIDNSKRAAEYFASCIIHEEGRDGFASFFEKRKPFWEIED</sequence>
<name>A0A383BVY2_9ZZZZ</name>
<organism evidence="1">
    <name type="scientific">marine metagenome</name>
    <dbReference type="NCBI Taxonomy" id="408172"/>
    <lineage>
        <taxon>unclassified sequences</taxon>
        <taxon>metagenomes</taxon>
        <taxon>ecological metagenomes</taxon>
    </lineage>
</organism>
<dbReference type="AlphaFoldDB" id="A0A383BVY2"/>